<evidence type="ECO:0000256" key="2">
    <source>
        <dbReference type="PROSITE-ProRule" id="PRU00339"/>
    </source>
</evidence>
<comment type="caution">
    <text evidence="3">The sequence shown here is derived from an EMBL/GenBank/DDBJ whole genome shotgun (WGS) entry which is preliminary data.</text>
</comment>
<dbReference type="SMART" id="SM00028">
    <property type="entry name" value="TPR"/>
    <property type="match status" value="4"/>
</dbReference>
<dbReference type="EMBL" id="SHNO01000001">
    <property type="protein sequence ID" value="MCX2978136.1"/>
    <property type="molecule type" value="Genomic_DNA"/>
</dbReference>
<name>A0ABT3T8K3_9GAMM</name>
<dbReference type="Pfam" id="PF13469">
    <property type="entry name" value="Sulfotransfer_3"/>
    <property type="match status" value="1"/>
</dbReference>
<keyword evidence="2" id="KW-0802">TPR repeat</keyword>
<proteinExistence type="predicted"/>
<dbReference type="Gene3D" id="3.40.50.300">
    <property type="entry name" value="P-loop containing nucleotide triphosphate hydrolases"/>
    <property type="match status" value="1"/>
</dbReference>
<dbReference type="Gene3D" id="1.25.40.10">
    <property type="entry name" value="Tetratricopeptide repeat domain"/>
    <property type="match status" value="1"/>
</dbReference>
<evidence type="ECO:0000313" key="4">
    <source>
        <dbReference type="Proteomes" id="UP001143304"/>
    </source>
</evidence>
<reference evidence="3" key="1">
    <citation type="submission" date="2019-02" db="EMBL/GenBank/DDBJ databases">
        <authorList>
            <person name="Li S.-H."/>
        </authorList>
    </citation>
    <scope>NUCLEOTIDE SEQUENCE</scope>
    <source>
        <strain evidence="3">IMCC11814</strain>
    </source>
</reference>
<organism evidence="3 4">
    <name type="scientific">Candidatus Marimicrobium litorale</name>
    <dbReference type="NCBI Taxonomy" id="2518991"/>
    <lineage>
        <taxon>Bacteria</taxon>
        <taxon>Pseudomonadati</taxon>
        <taxon>Pseudomonadota</taxon>
        <taxon>Gammaproteobacteria</taxon>
        <taxon>Cellvibrionales</taxon>
        <taxon>Halieaceae</taxon>
        <taxon>Marimicrobium</taxon>
    </lineage>
</organism>
<dbReference type="InterPro" id="IPR011990">
    <property type="entry name" value="TPR-like_helical_dom_sf"/>
</dbReference>
<dbReference type="InterPro" id="IPR019734">
    <property type="entry name" value="TPR_rpt"/>
</dbReference>
<keyword evidence="1" id="KW-0808">Transferase</keyword>
<dbReference type="RefSeq" id="WP_279249836.1">
    <property type="nucleotide sequence ID" value="NZ_SHNO01000001.1"/>
</dbReference>
<dbReference type="Proteomes" id="UP001143304">
    <property type="component" value="Unassembled WGS sequence"/>
</dbReference>
<dbReference type="PANTHER" id="PTHR12788">
    <property type="entry name" value="PROTEIN-TYROSINE SULFOTRANSFERASE 2"/>
    <property type="match status" value="1"/>
</dbReference>
<evidence type="ECO:0000313" key="3">
    <source>
        <dbReference type="EMBL" id="MCX2978136.1"/>
    </source>
</evidence>
<dbReference type="PROSITE" id="PS50005">
    <property type="entry name" value="TPR"/>
    <property type="match status" value="1"/>
</dbReference>
<dbReference type="InterPro" id="IPR027417">
    <property type="entry name" value="P-loop_NTPase"/>
</dbReference>
<accession>A0ABT3T8K3</accession>
<gene>
    <name evidence="3" type="ORF">EYC82_12290</name>
</gene>
<keyword evidence="4" id="KW-1185">Reference proteome</keyword>
<feature type="repeat" description="TPR" evidence="2">
    <location>
        <begin position="42"/>
        <end position="75"/>
    </location>
</feature>
<dbReference type="InterPro" id="IPR026634">
    <property type="entry name" value="TPST-like"/>
</dbReference>
<sequence>MNPEKQQIATLHDAARKAMAAGQLRAVHEHCLAILQIDPTFADAWFLCGVVAAHNGSLSKSIEIFEKATALAPDNPEYHAELGKQLLADQQPERALQEATKTLHLSPSQLTTINTLGSLLSHVGEHEKALGCFQRAVRSLQRRSNGDTSLSSKWQADLYFNYAASLQFAGCFKEAATAYEQSISILPLFFKAHSALSTLRQQTEDDNHLSRLDGLREKVVSPRDQLHIGHAIAKEQEDLGRFEEAFDSLVWAKQAQAHAVNYSREKSDRLFTGIRDLFSAGAFTSAKKGHDTNEPIFIVGMPRTGTTLTEQVLSSHSQVFAAGELPLFPLQVKRSIASTVTDLFDLETFAASLATNSADLGVHYIESTRPRTGHTAHFIDKLPLNFLFLGLIGQALPKAKIICLRRDPMDTCLSNYRQIFAANFLHYQYNLNLLDCGQYYLQFDRTMRHWHQMMPGRIFDLHYESLVKNPAPVVRDLLNYCELPWEEQCLSFHSKEGSVATPSAVQVRQGMYATSVDRWRRYGDQLQPLYELLQSAGIYRS</sequence>
<dbReference type="SUPFAM" id="SSF48452">
    <property type="entry name" value="TPR-like"/>
    <property type="match status" value="1"/>
</dbReference>
<dbReference type="Pfam" id="PF14559">
    <property type="entry name" value="TPR_19"/>
    <property type="match status" value="1"/>
</dbReference>
<evidence type="ECO:0000256" key="1">
    <source>
        <dbReference type="ARBA" id="ARBA00022679"/>
    </source>
</evidence>
<dbReference type="PANTHER" id="PTHR12788:SF10">
    <property type="entry name" value="PROTEIN-TYROSINE SULFOTRANSFERASE"/>
    <property type="match status" value="1"/>
</dbReference>
<dbReference type="SUPFAM" id="SSF52540">
    <property type="entry name" value="P-loop containing nucleoside triphosphate hydrolases"/>
    <property type="match status" value="1"/>
</dbReference>
<protein>
    <submittedName>
        <fullName evidence="3">Sulfotransferase</fullName>
    </submittedName>
</protein>